<keyword evidence="4" id="KW-0808">Transferase</keyword>
<proteinExistence type="predicted"/>
<evidence type="ECO:0000256" key="3">
    <source>
        <dbReference type="ARBA" id="ARBA00022553"/>
    </source>
</evidence>
<dbReference type="SMART" id="SM00065">
    <property type="entry name" value="GAF"/>
    <property type="match status" value="1"/>
</dbReference>
<evidence type="ECO:0000256" key="7">
    <source>
        <dbReference type="PROSITE-ProRule" id="PRU00169"/>
    </source>
</evidence>
<dbReference type="SUPFAM" id="SSF55781">
    <property type="entry name" value="GAF domain-like"/>
    <property type="match status" value="1"/>
</dbReference>
<dbReference type="InterPro" id="IPR005467">
    <property type="entry name" value="His_kinase_dom"/>
</dbReference>
<evidence type="ECO:0000256" key="5">
    <source>
        <dbReference type="ARBA" id="ARBA00022777"/>
    </source>
</evidence>
<evidence type="ECO:0000256" key="1">
    <source>
        <dbReference type="ARBA" id="ARBA00000085"/>
    </source>
</evidence>
<evidence type="ECO:0000313" key="11">
    <source>
        <dbReference type="Proteomes" id="UP000094669"/>
    </source>
</evidence>
<dbReference type="Gene3D" id="3.30.450.40">
    <property type="match status" value="1"/>
</dbReference>
<dbReference type="Pfam" id="PF02518">
    <property type="entry name" value="HATPase_c"/>
    <property type="match status" value="1"/>
</dbReference>
<sequence length="570" mass="63368">METPRPYSVAPEPKNESARLRELDRYKVLDTPPEKKYDEITKAASLICSAPIALISLIDANRQWFKSKTGLDVSETPRDISFCQFAIQGQEILIVKDTSSDERFQKNPQVSGAPFIKFYAGAPLLTPSGIAVGTLCVLDTVPRGLDSKQLEALRALADSVVAYMELEANNRELIHAQAITLDLQKAREQFFVNMNHEFRTPVHGILGMVDLLHQTETNQIQSEYLDSVKESGEHLIRLINDVIDFSKAESGALVLSSIEFDLIELLNEIGIAATKEAKKKKLIFSLNLPKDFERLEVRSDAGRIRQVISNMISNALKFTEHGKIDFSLENLSISETNVQGTLRFQDTGIGISQERIPDLFEAFSQLDSSTSRKYGGTGLGLALSKKICDALGWTISVESRVGEGSKFLLEIVLPKASVADVSVTTRPKSNLPGTLDFSGYSTLTILVAEDNPVNQKLIRKMLEKMGLSCEVVSNGLEALAFWEKKEIDLLLLDIQMPELSGLDTARILKLKPTSRKIPWIVAVTAHDSPEDREQCAKAGIDDYLGKPFRMEDLAEKIQQYLRTAYLTFPS</sequence>
<evidence type="ECO:0000313" key="10">
    <source>
        <dbReference type="EMBL" id="PNV74674.1"/>
    </source>
</evidence>
<dbReference type="SMART" id="SM00448">
    <property type="entry name" value="REC"/>
    <property type="match status" value="1"/>
</dbReference>
<organism evidence="10 11">
    <name type="scientific">Leptospira inadai serovar Lyme</name>
    <dbReference type="NCBI Taxonomy" id="293084"/>
    <lineage>
        <taxon>Bacteria</taxon>
        <taxon>Pseudomonadati</taxon>
        <taxon>Spirochaetota</taxon>
        <taxon>Spirochaetia</taxon>
        <taxon>Leptospirales</taxon>
        <taxon>Leptospiraceae</taxon>
        <taxon>Leptospira</taxon>
    </lineage>
</organism>
<dbReference type="CDD" id="cd00082">
    <property type="entry name" value="HisKA"/>
    <property type="match status" value="1"/>
</dbReference>
<gene>
    <name evidence="10" type="ORF">BES34_011865</name>
</gene>
<dbReference type="Proteomes" id="UP000094669">
    <property type="component" value="Unassembled WGS sequence"/>
</dbReference>
<dbReference type="CDD" id="cd17546">
    <property type="entry name" value="REC_hyHK_CKI1_RcsC-like"/>
    <property type="match status" value="1"/>
</dbReference>
<comment type="catalytic activity">
    <reaction evidence="1">
        <text>ATP + protein L-histidine = ADP + protein N-phospho-L-histidine.</text>
        <dbReference type="EC" id="2.7.13.3"/>
    </reaction>
</comment>
<accession>A0ABX4YHM6</accession>
<keyword evidence="11" id="KW-1185">Reference proteome</keyword>
<dbReference type="SUPFAM" id="SSF47384">
    <property type="entry name" value="Homodimeric domain of signal transducing histidine kinase"/>
    <property type="match status" value="1"/>
</dbReference>
<dbReference type="Pfam" id="PF00512">
    <property type="entry name" value="HisKA"/>
    <property type="match status" value="1"/>
</dbReference>
<feature type="modified residue" description="4-aspartylphosphate" evidence="7">
    <location>
        <position position="493"/>
    </location>
</feature>
<dbReference type="GO" id="GO:0016301">
    <property type="term" value="F:kinase activity"/>
    <property type="evidence" value="ECO:0007669"/>
    <property type="project" value="UniProtKB-KW"/>
</dbReference>
<dbReference type="SMART" id="SM00388">
    <property type="entry name" value="HisKA"/>
    <property type="match status" value="1"/>
</dbReference>
<dbReference type="InterPro" id="IPR003661">
    <property type="entry name" value="HisK_dim/P_dom"/>
</dbReference>
<dbReference type="InterPro" id="IPR029016">
    <property type="entry name" value="GAF-like_dom_sf"/>
</dbReference>
<dbReference type="Gene3D" id="3.40.50.2300">
    <property type="match status" value="1"/>
</dbReference>
<feature type="domain" description="Histidine kinase" evidence="8">
    <location>
        <begin position="193"/>
        <end position="415"/>
    </location>
</feature>
<dbReference type="PRINTS" id="PR00344">
    <property type="entry name" value="BCTRLSENSOR"/>
</dbReference>
<dbReference type="SMART" id="SM00387">
    <property type="entry name" value="HATPase_c"/>
    <property type="match status" value="1"/>
</dbReference>
<dbReference type="InterPro" id="IPR004358">
    <property type="entry name" value="Sig_transdc_His_kin-like_C"/>
</dbReference>
<evidence type="ECO:0000256" key="4">
    <source>
        <dbReference type="ARBA" id="ARBA00022679"/>
    </source>
</evidence>
<evidence type="ECO:0000259" key="8">
    <source>
        <dbReference type="PROSITE" id="PS50109"/>
    </source>
</evidence>
<dbReference type="PANTHER" id="PTHR45339">
    <property type="entry name" value="HYBRID SIGNAL TRANSDUCTION HISTIDINE KINASE J"/>
    <property type="match status" value="1"/>
</dbReference>
<feature type="domain" description="Response regulatory" evidence="9">
    <location>
        <begin position="444"/>
        <end position="561"/>
    </location>
</feature>
<dbReference type="PROSITE" id="PS50110">
    <property type="entry name" value="RESPONSE_REGULATORY"/>
    <property type="match status" value="1"/>
</dbReference>
<dbReference type="InterPro" id="IPR001789">
    <property type="entry name" value="Sig_transdc_resp-reg_receiver"/>
</dbReference>
<evidence type="ECO:0000259" key="9">
    <source>
        <dbReference type="PROSITE" id="PS50110"/>
    </source>
</evidence>
<dbReference type="PROSITE" id="PS50109">
    <property type="entry name" value="HIS_KIN"/>
    <property type="match status" value="1"/>
</dbReference>
<dbReference type="InterPro" id="IPR036097">
    <property type="entry name" value="HisK_dim/P_sf"/>
</dbReference>
<protein>
    <recommendedName>
        <fullName evidence="2">histidine kinase</fullName>
        <ecNumber evidence="2">2.7.13.3</ecNumber>
    </recommendedName>
</protein>
<evidence type="ECO:0000256" key="2">
    <source>
        <dbReference type="ARBA" id="ARBA00012438"/>
    </source>
</evidence>
<dbReference type="PANTHER" id="PTHR45339:SF1">
    <property type="entry name" value="HYBRID SIGNAL TRANSDUCTION HISTIDINE KINASE J"/>
    <property type="match status" value="1"/>
</dbReference>
<dbReference type="EC" id="2.7.13.3" evidence="2"/>
<dbReference type="Pfam" id="PF00072">
    <property type="entry name" value="Response_reg"/>
    <property type="match status" value="1"/>
</dbReference>
<dbReference type="CDD" id="cd16922">
    <property type="entry name" value="HATPase_EvgS-ArcB-TorS-like"/>
    <property type="match status" value="1"/>
</dbReference>
<dbReference type="InterPro" id="IPR003594">
    <property type="entry name" value="HATPase_dom"/>
</dbReference>
<dbReference type="InterPro" id="IPR036890">
    <property type="entry name" value="HATPase_C_sf"/>
</dbReference>
<dbReference type="InterPro" id="IPR003018">
    <property type="entry name" value="GAF"/>
</dbReference>
<keyword evidence="3 7" id="KW-0597">Phosphoprotein</keyword>
<keyword evidence="6" id="KW-0902">Two-component regulatory system</keyword>
<dbReference type="InterPro" id="IPR011006">
    <property type="entry name" value="CheY-like_superfamily"/>
</dbReference>
<comment type="caution">
    <text evidence="10">The sequence shown here is derived from an EMBL/GenBank/DDBJ whole genome shotgun (WGS) entry which is preliminary data.</text>
</comment>
<dbReference type="SUPFAM" id="SSF55874">
    <property type="entry name" value="ATPase domain of HSP90 chaperone/DNA topoisomerase II/histidine kinase"/>
    <property type="match status" value="1"/>
</dbReference>
<reference evidence="10" key="1">
    <citation type="submission" date="2018-01" db="EMBL/GenBank/DDBJ databases">
        <title>Genomic characterization of Leptospira inadai serogroup Lyme isolated from captured rat in Brazil and comparative analysis with human reference strain.</title>
        <authorList>
            <person name="Moreno L.Z."/>
            <person name="Loureiro A.P."/>
            <person name="Miraglia F."/>
            <person name="Kremer F.S."/>
            <person name="Eslabao M.R."/>
            <person name="Dellagostin O.A."/>
            <person name="Lilenbaum W."/>
            <person name="Moreno A.M."/>
        </authorList>
    </citation>
    <scope>NUCLEOTIDE SEQUENCE [LARGE SCALE GENOMIC DNA]</scope>
    <source>
        <strain evidence="10">M34/99</strain>
    </source>
</reference>
<dbReference type="Gene3D" id="1.10.287.130">
    <property type="match status" value="1"/>
</dbReference>
<keyword evidence="5 10" id="KW-0418">Kinase</keyword>
<dbReference type="SUPFAM" id="SSF52172">
    <property type="entry name" value="CheY-like"/>
    <property type="match status" value="1"/>
</dbReference>
<name>A0ABX4YHM6_9LEPT</name>
<dbReference type="EMBL" id="MCRM02000011">
    <property type="protein sequence ID" value="PNV74674.1"/>
    <property type="molecule type" value="Genomic_DNA"/>
</dbReference>
<dbReference type="RefSeq" id="WP_010414332.1">
    <property type="nucleotide sequence ID" value="NZ_MCRM02000011.1"/>
</dbReference>
<evidence type="ECO:0000256" key="6">
    <source>
        <dbReference type="ARBA" id="ARBA00023012"/>
    </source>
</evidence>
<dbReference type="Gene3D" id="3.30.565.10">
    <property type="entry name" value="Histidine kinase-like ATPase, C-terminal domain"/>
    <property type="match status" value="1"/>
</dbReference>